<dbReference type="GO" id="GO:0009535">
    <property type="term" value="C:chloroplast thylakoid membrane"/>
    <property type="evidence" value="ECO:0007669"/>
    <property type="project" value="TreeGrafter"/>
</dbReference>
<evidence type="ECO:0000313" key="3">
    <source>
        <dbReference type="Proteomes" id="UP000747399"/>
    </source>
</evidence>
<feature type="region of interest" description="Disordered" evidence="1">
    <location>
        <begin position="221"/>
        <end position="260"/>
    </location>
</feature>
<accession>A0A8J4FBX7</accession>
<gene>
    <name evidence="2" type="ORF">Vafri_22023</name>
</gene>
<dbReference type="PANTHER" id="PTHR47296">
    <property type="entry name" value="PROTEIN TIC 40, CHLOROPLASTIC"/>
    <property type="match status" value="1"/>
</dbReference>
<feature type="compositionally biased region" description="Pro residues" evidence="1">
    <location>
        <begin position="247"/>
        <end position="257"/>
    </location>
</feature>
<comment type="caution">
    <text evidence="2">The sequence shown here is derived from an EMBL/GenBank/DDBJ whole genome shotgun (WGS) entry which is preliminary data.</text>
</comment>
<dbReference type="GO" id="GO:0045037">
    <property type="term" value="P:protein import into chloroplast stroma"/>
    <property type="evidence" value="ECO:0007669"/>
    <property type="project" value="TreeGrafter"/>
</dbReference>
<feature type="compositionally biased region" description="Polar residues" evidence="1">
    <location>
        <begin position="224"/>
        <end position="234"/>
    </location>
</feature>
<proteinExistence type="predicted"/>
<protein>
    <recommendedName>
        <fullName evidence="4">STI1/HOP DP domain-containing protein</fullName>
    </recommendedName>
</protein>
<dbReference type="Proteomes" id="UP000747399">
    <property type="component" value="Unassembled WGS sequence"/>
</dbReference>
<dbReference type="GO" id="GO:0009706">
    <property type="term" value="C:chloroplast inner membrane"/>
    <property type="evidence" value="ECO:0007669"/>
    <property type="project" value="TreeGrafter"/>
</dbReference>
<dbReference type="EMBL" id="BNCO01000129">
    <property type="protein sequence ID" value="GIL68783.1"/>
    <property type="molecule type" value="Genomic_DNA"/>
</dbReference>
<name>A0A8J4FBX7_9CHLO</name>
<dbReference type="Gene3D" id="1.10.260.100">
    <property type="match status" value="2"/>
</dbReference>
<dbReference type="AlphaFoldDB" id="A0A8J4FBX7"/>
<keyword evidence="3" id="KW-1185">Reference proteome</keyword>
<evidence type="ECO:0000313" key="2">
    <source>
        <dbReference type="EMBL" id="GIL68783.1"/>
    </source>
</evidence>
<sequence>MQFLARLVLRPALLAQRAGVEATKAAAAAASGTCSRAFPASLVTRHWSSSSPPSEDALRKAERMVELMGQSTQLQQIMMNVLPGPLRNPDVFKQLFGDPAMRRRIAEIIAARGLSIPDHLLERMSPAAMDDTFARASRLGLDPGQLFSKLMAHPGLLAKLQQPRVMAAFLDISEDPSRQAKYEGDKELLEVVQKVREIMGSSKPPAVPAASAAAAATIELPELSSPSPATISDTGRTDIGAATSSTVPPPPGQPPQVHPVTARDADAAGECGSHESVTQDNSRSGVNPLVALMASDPKAARWLNNSQVMAALDEVHKSPWKTVKYIFNRDVMEAFKDLKVLMKGNKI</sequence>
<evidence type="ECO:0000256" key="1">
    <source>
        <dbReference type="SAM" id="MobiDB-lite"/>
    </source>
</evidence>
<organism evidence="2 3">
    <name type="scientific">Volvox africanus</name>
    <dbReference type="NCBI Taxonomy" id="51714"/>
    <lineage>
        <taxon>Eukaryota</taxon>
        <taxon>Viridiplantae</taxon>
        <taxon>Chlorophyta</taxon>
        <taxon>core chlorophytes</taxon>
        <taxon>Chlorophyceae</taxon>
        <taxon>CS clade</taxon>
        <taxon>Chlamydomonadales</taxon>
        <taxon>Volvocaceae</taxon>
        <taxon>Volvox</taxon>
    </lineage>
</organism>
<reference evidence="2" key="1">
    <citation type="journal article" date="2021" name="Proc. Natl. Acad. Sci. U.S.A.">
        <title>Three genomes in the algal genus Volvox reveal the fate of a haploid sex-determining region after a transition to homothallism.</title>
        <authorList>
            <person name="Yamamoto K."/>
            <person name="Hamaji T."/>
            <person name="Kawai-Toyooka H."/>
            <person name="Matsuzaki R."/>
            <person name="Takahashi F."/>
            <person name="Nishimura Y."/>
            <person name="Kawachi M."/>
            <person name="Noguchi H."/>
            <person name="Minakuchi Y."/>
            <person name="Umen J.G."/>
            <person name="Toyoda A."/>
            <person name="Nozaki H."/>
        </authorList>
    </citation>
    <scope>NUCLEOTIDE SEQUENCE</scope>
    <source>
        <strain evidence="2">NIES-3780</strain>
    </source>
</reference>
<evidence type="ECO:0008006" key="4">
    <source>
        <dbReference type="Google" id="ProtNLM"/>
    </source>
</evidence>
<dbReference type="GO" id="GO:0009658">
    <property type="term" value="P:chloroplast organization"/>
    <property type="evidence" value="ECO:0007669"/>
    <property type="project" value="TreeGrafter"/>
</dbReference>
<dbReference type="PANTHER" id="PTHR47296:SF1">
    <property type="entry name" value="PROTEIN TIC 40, CHLOROPLASTIC"/>
    <property type="match status" value="1"/>
</dbReference>